<dbReference type="GO" id="GO:0009424">
    <property type="term" value="C:bacterial-type flagellum hook"/>
    <property type="evidence" value="ECO:0007669"/>
    <property type="project" value="UniProtKB-UniRule"/>
</dbReference>
<dbReference type="InterPro" id="IPR002371">
    <property type="entry name" value="FlgK"/>
</dbReference>
<evidence type="ECO:0000256" key="1">
    <source>
        <dbReference type="ARBA" id="ARBA00004365"/>
    </source>
</evidence>
<protein>
    <recommendedName>
        <fullName evidence="4 7">Flagellar hook-associated protein 1</fullName>
        <shortName evidence="7">HAP1</shortName>
    </recommendedName>
</protein>
<evidence type="ECO:0000313" key="11">
    <source>
        <dbReference type="EMBL" id="KAA1258856.1"/>
    </source>
</evidence>
<evidence type="ECO:0000259" key="10">
    <source>
        <dbReference type="Pfam" id="PF22638"/>
    </source>
</evidence>
<accession>A0A5B1CE48</accession>
<dbReference type="Pfam" id="PF06429">
    <property type="entry name" value="Flg_bbr_C"/>
    <property type="match status" value="1"/>
</dbReference>
<dbReference type="Proteomes" id="UP000322699">
    <property type="component" value="Unassembled WGS sequence"/>
</dbReference>
<keyword evidence="5 7" id="KW-0964">Secreted</keyword>
<dbReference type="PANTHER" id="PTHR30033:SF2">
    <property type="entry name" value="FLAGELLAR HOOK PROTEIN"/>
    <property type="match status" value="1"/>
</dbReference>
<evidence type="ECO:0000256" key="5">
    <source>
        <dbReference type="ARBA" id="ARBA00022525"/>
    </source>
</evidence>
<reference evidence="11 12" key="1">
    <citation type="submission" date="2019-08" db="EMBL/GenBank/DDBJ databases">
        <title>Deep-cultivation of Planctomycetes and their phenomic and genomic characterization uncovers novel biology.</title>
        <authorList>
            <person name="Wiegand S."/>
            <person name="Jogler M."/>
            <person name="Boedeker C."/>
            <person name="Pinto D."/>
            <person name="Vollmers J."/>
            <person name="Rivas-Marin E."/>
            <person name="Kohn T."/>
            <person name="Peeters S.H."/>
            <person name="Heuer A."/>
            <person name="Rast P."/>
            <person name="Oberbeckmann S."/>
            <person name="Bunk B."/>
            <person name="Jeske O."/>
            <person name="Meyerdierks A."/>
            <person name="Storesund J.E."/>
            <person name="Kallscheuer N."/>
            <person name="Luecker S."/>
            <person name="Lage O.M."/>
            <person name="Pohl T."/>
            <person name="Merkel B.J."/>
            <person name="Hornburger P."/>
            <person name="Mueller R.-W."/>
            <person name="Bruemmer F."/>
            <person name="Labrenz M."/>
            <person name="Spormann A.M."/>
            <person name="Op Den Camp H."/>
            <person name="Overmann J."/>
            <person name="Amann R."/>
            <person name="Jetten M.S.M."/>
            <person name="Mascher T."/>
            <person name="Medema M.H."/>
            <person name="Devos D.P."/>
            <person name="Kaster A.-K."/>
            <person name="Ovreas L."/>
            <person name="Rohde M."/>
            <person name="Galperin M.Y."/>
            <person name="Jogler C."/>
        </authorList>
    </citation>
    <scope>NUCLEOTIDE SEQUENCE [LARGE SCALE GENOMIC DNA]</scope>
    <source>
        <strain evidence="11 12">LF1</strain>
    </source>
</reference>
<evidence type="ECO:0000256" key="4">
    <source>
        <dbReference type="ARBA" id="ARBA00016244"/>
    </source>
</evidence>
<comment type="caution">
    <text evidence="11">The sequence shown here is derived from an EMBL/GenBank/DDBJ whole genome shotgun (WGS) entry which is preliminary data.</text>
</comment>
<sequence length="562" mass="59971">MGLFGTIQQSAGALQVAQIGLQVVGNNIANANTPGYLRQQLQQSSAEAVREGGLLKGAGVRPTGIVQVVDDQLAERMFNAKTAVSGAETLNRAYSQLEELTGDLNNAGLNQQFSLFNNALHELSTQPGDSSLRDFVILQAESLASNIRLTRENAVSRSDLWNGDLEQMATDINRLTERIAKLNLDIATIEGGGLLQSDATGLRDQRYRDLEELSQYMNLNFQEQESGAIAVFVGGDYLISNGHRREVGTAYNSQTGGSEVRILETDSPLQATSGRLAATIQARDSVFGDYIGDINAMASALIQSVNEVHSQGQGRDGFQSMLSTVVADVGVPLKNANLATVPRNGSFDMNVIDEDGELISSHRIDVKILSQVTDSTVQSIVADINAIDGINAAVTSSGQIQINSDSPTSGFTFGEDTSGFLAAAGINTFFSGRDAVDIDINSQLKGNPDFLAISRGGIGEDTDVLTELIDIVDKPMSSLGGNSVRDVYEQAVTGLGQKISLQSSATEGLNNFYATLQSQHLAITGVNIDEESIKMITYQRAFQASSRVISTASEMLDLLVTL</sequence>
<feature type="domain" description="Flagellar basal body rod protein N-terminal" evidence="8">
    <location>
        <begin position="10"/>
        <end position="36"/>
    </location>
</feature>
<dbReference type="AlphaFoldDB" id="A0A5B1CE48"/>
<dbReference type="SUPFAM" id="SSF64518">
    <property type="entry name" value="Phase 1 flagellin"/>
    <property type="match status" value="1"/>
</dbReference>
<dbReference type="GO" id="GO:0044780">
    <property type="term" value="P:bacterial-type flagellum assembly"/>
    <property type="evidence" value="ECO:0007669"/>
    <property type="project" value="InterPro"/>
</dbReference>
<dbReference type="InterPro" id="IPR001444">
    <property type="entry name" value="Flag_bb_rod_N"/>
</dbReference>
<evidence type="ECO:0000259" key="8">
    <source>
        <dbReference type="Pfam" id="PF00460"/>
    </source>
</evidence>
<organism evidence="11 12">
    <name type="scientific">Rubripirellula obstinata</name>
    <dbReference type="NCBI Taxonomy" id="406547"/>
    <lineage>
        <taxon>Bacteria</taxon>
        <taxon>Pseudomonadati</taxon>
        <taxon>Planctomycetota</taxon>
        <taxon>Planctomycetia</taxon>
        <taxon>Pirellulales</taxon>
        <taxon>Pirellulaceae</taxon>
        <taxon>Rubripirellula</taxon>
    </lineage>
</organism>
<keyword evidence="11" id="KW-0966">Cell projection</keyword>
<dbReference type="PANTHER" id="PTHR30033">
    <property type="entry name" value="FLAGELLAR HOOK-ASSOCIATED PROTEIN 1"/>
    <property type="match status" value="1"/>
</dbReference>
<keyword evidence="11" id="KW-0282">Flagellum</keyword>
<evidence type="ECO:0000256" key="7">
    <source>
        <dbReference type="RuleBase" id="RU362065"/>
    </source>
</evidence>
<dbReference type="InterPro" id="IPR010930">
    <property type="entry name" value="Flg_bb/hook_C_dom"/>
</dbReference>
<proteinExistence type="inferred from homology"/>
<comment type="similarity">
    <text evidence="3 7">Belongs to the flagella basal body rod proteins family.</text>
</comment>
<comment type="subcellular location">
    <subcellularLocation>
        <location evidence="1 7">Bacterial flagellum</location>
    </subcellularLocation>
    <subcellularLocation>
        <location evidence="2 7">Secreted</location>
    </subcellularLocation>
</comment>
<dbReference type="GO" id="GO:0005198">
    <property type="term" value="F:structural molecule activity"/>
    <property type="evidence" value="ECO:0007669"/>
    <property type="project" value="UniProtKB-UniRule"/>
</dbReference>
<gene>
    <name evidence="7 11" type="primary">flgK</name>
    <name evidence="11" type="ORF">LF1_13800</name>
</gene>
<dbReference type="NCBIfam" id="TIGR02492">
    <property type="entry name" value="flgK_ends"/>
    <property type="match status" value="1"/>
</dbReference>
<feature type="domain" description="Flagellar hook-associated protein FlgK helical" evidence="10">
    <location>
        <begin position="95"/>
        <end position="317"/>
    </location>
</feature>
<evidence type="ECO:0000256" key="2">
    <source>
        <dbReference type="ARBA" id="ARBA00004613"/>
    </source>
</evidence>
<feature type="domain" description="Flagellar basal-body/hook protein C-terminal" evidence="9">
    <location>
        <begin position="517"/>
        <end position="560"/>
    </location>
</feature>
<keyword evidence="6 7" id="KW-0975">Bacterial flagellum</keyword>
<dbReference type="InterPro" id="IPR019776">
    <property type="entry name" value="Flagellar_basal_body_rod_CS"/>
</dbReference>
<dbReference type="GO" id="GO:0005576">
    <property type="term" value="C:extracellular region"/>
    <property type="evidence" value="ECO:0007669"/>
    <property type="project" value="UniProtKB-SubCell"/>
</dbReference>
<dbReference type="RefSeq" id="WP_068267422.1">
    <property type="nucleotide sequence ID" value="NZ_LWSK01000203.1"/>
</dbReference>
<name>A0A5B1CE48_9BACT</name>
<dbReference type="Pfam" id="PF00460">
    <property type="entry name" value="Flg_bb_rod"/>
    <property type="match status" value="1"/>
</dbReference>
<keyword evidence="11" id="KW-0969">Cilium</keyword>
<keyword evidence="12" id="KW-1185">Reference proteome</keyword>
<evidence type="ECO:0000313" key="12">
    <source>
        <dbReference type="Proteomes" id="UP000322699"/>
    </source>
</evidence>
<dbReference type="Pfam" id="PF22638">
    <property type="entry name" value="FlgK_D1"/>
    <property type="match status" value="1"/>
</dbReference>
<dbReference type="OrthoDB" id="9802553at2"/>
<dbReference type="PROSITE" id="PS00588">
    <property type="entry name" value="FLAGELLA_BB_ROD"/>
    <property type="match status" value="1"/>
</dbReference>
<dbReference type="InterPro" id="IPR053927">
    <property type="entry name" value="FlgK_helical"/>
</dbReference>
<evidence type="ECO:0000259" key="9">
    <source>
        <dbReference type="Pfam" id="PF06429"/>
    </source>
</evidence>
<evidence type="ECO:0000256" key="3">
    <source>
        <dbReference type="ARBA" id="ARBA00009677"/>
    </source>
</evidence>
<dbReference type="PRINTS" id="PR01005">
    <property type="entry name" value="FLGHOOKAP1"/>
</dbReference>
<dbReference type="EMBL" id="VRLW01000001">
    <property type="protein sequence ID" value="KAA1258856.1"/>
    <property type="molecule type" value="Genomic_DNA"/>
</dbReference>
<evidence type="ECO:0000256" key="6">
    <source>
        <dbReference type="ARBA" id="ARBA00023143"/>
    </source>
</evidence>